<dbReference type="Gene3D" id="3.40.50.620">
    <property type="entry name" value="HUPs"/>
    <property type="match status" value="1"/>
</dbReference>
<dbReference type="InterPro" id="IPR014729">
    <property type="entry name" value="Rossmann-like_a/b/a_fold"/>
</dbReference>
<dbReference type="Proteomes" id="UP001234178">
    <property type="component" value="Unassembled WGS sequence"/>
</dbReference>
<evidence type="ECO:0000256" key="4">
    <source>
        <dbReference type="ARBA" id="ARBA00022755"/>
    </source>
</evidence>
<protein>
    <recommendedName>
        <fullName evidence="8">GMP synthase</fullName>
    </recommendedName>
</protein>
<evidence type="ECO:0000256" key="2">
    <source>
        <dbReference type="ARBA" id="ARBA00022741"/>
    </source>
</evidence>
<keyword evidence="1" id="KW-0436">Ligase</keyword>
<proteinExistence type="predicted"/>
<keyword evidence="3" id="KW-0332">GMP biosynthesis</keyword>
<keyword evidence="7" id="KW-1185">Reference proteome</keyword>
<dbReference type="PANTHER" id="PTHR11922:SF2">
    <property type="entry name" value="GMP SYNTHASE [GLUTAMINE-HYDROLYZING]"/>
    <property type="match status" value="1"/>
</dbReference>
<sequence length="163" mass="18720">MSEITIMWNSGEKNIRDGQFEIQVETECLLFKGLETRQMFHDLTENGRKMLHAFLFEICGLQGGFTLEKREQQCNDYIRRTVGRDKIVLMLVSGGVDSAVRAALLHKALLQGSTFPGASRVEKLPHYEVMGRIFCYLNTLQRTLTIVFPSREISYIFQIDLNP</sequence>
<evidence type="ECO:0000313" key="7">
    <source>
        <dbReference type="Proteomes" id="UP001234178"/>
    </source>
</evidence>
<keyword evidence="4" id="KW-0658">Purine biosynthesis</keyword>
<evidence type="ECO:0000256" key="1">
    <source>
        <dbReference type="ARBA" id="ARBA00022598"/>
    </source>
</evidence>
<evidence type="ECO:0000256" key="5">
    <source>
        <dbReference type="ARBA" id="ARBA00022840"/>
    </source>
</evidence>
<evidence type="ECO:0000256" key="3">
    <source>
        <dbReference type="ARBA" id="ARBA00022749"/>
    </source>
</evidence>
<keyword evidence="5" id="KW-0067">ATP-binding</keyword>
<dbReference type="SUPFAM" id="SSF52402">
    <property type="entry name" value="Adenine nucleotide alpha hydrolases-like"/>
    <property type="match status" value="1"/>
</dbReference>
<accession>A0ABQ9ZUQ7</accession>
<dbReference type="PANTHER" id="PTHR11922">
    <property type="entry name" value="GMP SYNTHASE-RELATED"/>
    <property type="match status" value="1"/>
</dbReference>
<evidence type="ECO:0000313" key="6">
    <source>
        <dbReference type="EMBL" id="KAK4016655.1"/>
    </source>
</evidence>
<organism evidence="6 7">
    <name type="scientific">Daphnia magna</name>
    <dbReference type="NCBI Taxonomy" id="35525"/>
    <lineage>
        <taxon>Eukaryota</taxon>
        <taxon>Metazoa</taxon>
        <taxon>Ecdysozoa</taxon>
        <taxon>Arthropoda</taxon>
        <taxon>Crustacea</taxon>
        <taxon>Branchiopoda</taxon>
        <taxon>Diplostraca</taxon>
        <taxon>Cladocera</taxon>
        <taxon>Anomopoda</taxon>
        <taxon>Daphniidae</taxon>
        <taxon>Daphnia</taxon>
    </lineage>
</organism>
<name>A0ABQ9ZUQ7_9CRUS</name>
<evidence type="ECO:0008006" key="8">
    <source>
        <dbReference type="Google" id="ProtNLM"/>
    </source>
</evidence>
<comment type="caution">
    <text evidence="6">The sequence shown here is derived from an EMBL/GenBank/DDBJ whole genome shotgun (WGS) entry which is preliminary data.</text>
</comment>
<keyword evidence="2" id="KW-0547">Nucleotide-binding</keyword>
<reference evidence="6 7" key="1">
    <citation type="journal article" date="2023" name="Nucleic Acids Res.">
        <title>The hologenome of Daphnia magna reveals possible DNA methylation and microbiome-mediated evolution of the host genome.</title>
        <authorList>
            <person name="Chaturvedi A."/>
            <person name="Li X."/>
            <person name="Dhandapani V."/>
            <person name="Marshall H."/>
            <person name="Kissane S."/>
            <person name="Cuenca-Cambronero M."/>
            <person name="Asole G."/>
            <person name="Calvet F."/>
            <person name="Ruiz-Romero M."/>
            <person name="Marangio P."/>
            <person name="Guigo R."/>
            <person name="Rago D."/>
            <person name="Mirbahai L."/>
            <person name="Eastwood N."/>
            <person name="Colbourne J.K."/>
            <person name="Zhou J."/>
            <person name="Mallon E."/>
            <person name="Orsini L."/>
        </authorList>
    </citation>
    <scope>NUCLEOTIDE SEQUENCE [LARGE SCALE GENOMIC DNA]</scope>
    <source>
        <strain evidence="6">LRV0_1</strain>
    </source>
</reference>
<gene>
    <name evidence="6" type="ORF">OUZ56_031617</name>
</gene>
<dbReference type="EMBL" id="JAOYFB010000005">
    <property type="protein sequence ID" value="KAK4016655.1"/>
    <property type="molecule type" value="Genomic_DNA"/>
</dbReference>